<dbReference type="EMBL" id="CPZJ01000004">
    <property type="protein sequence ID" value="CNF46716.1"/>
    <property type="molecule type" value="Genomic_DNA"/>
</dbReference>
<evidence type="ECO:0000313" key="2">
    <source>
        <dbReference type="EMBL" id="CNF46716.1"/>
    </source>
</evidence>
<proteinExistence type="predicted"/>
<dbReference type="Pfam" id="PF04214">
    <property type="entry name" value="DUF411"/>
    <property type="match status" value="1"/>
</dbReference>
<organism evidence="2 3">
    <name type="scientific">Yersinia intermedia</name>
    <dbReference type="NCBI Taxonomy" id="631"/>
    <lineage>
        <taxon>Bacteria</taxon>
        <taxon>Pseudomonadati</taxon>
        <taxon>Pseudomonadota</taxon>
        <taxon>Gammaproteobacteria</taxon>
        <taxon>Enterobacterales</taxon>
        <taxon>Yersiniaceae</taxon>
        <taxon>Yersinia</taxon>
    </lineage>
</organism>
<protein>
    <submittedName>
        <fullName evidence="2">Protein of uncharacterized function, DUF</fullName>
    </submittedName>
</protein>
<dbReference type="InterPro" id="IPR007332">
    <property type="entry name" value="DUF411"/>
</dbReference>
<dbReference type="AlphaFoldDB" id="A0A0T9M193"/>
<keyword evidence="1" id="KW-0732">Signal</keyword>
<evidence type="ECO:0000313" key="3">
    <source>
        <dbReference type="Proteomes" id="UP000038750"/>
    </source>
</evidence>
<accession>A0A0T9M193</accession>
<evidence type="ECO:0000256" key="1">
    <source>
        <dbReference type="SAM" id="SignalP"/>
    </source>
</evidence>
<feature type="signal peptide" evidence="1">
    <location>
        <begin position="1"/>
        <end position="19"/>
    </location>
</feature>
<name>A0A0T9M193_YERIN</name>
<gene>
    <name evidence="2" type="ORF">ERS008530_01265</name>
</gene>
<dbReference type="OrthoDB" id="14727at2"/>
<reference evidence="2 3" key="1">
    <citation type="submission" date="2015-03" db="EMBL/GenBank/DDBJ databases">
        <authorList>
            <person name="Murphy D."/>
        </authorList>
    </citation>
    <scope>NUCLEOTIDE SEQUENCE [LARGE SCALE GENOMIC DNA]</scope>
    <source>
        <strain evidence="2 3">BR165/97</strain>
    </source>
</reference>
<sequence length="146" mass="15802">MKKVLLMAIMFASSLPVFAGEKVIDLYKSESCGCCTQWGQVMEKQGYQVNTHVLNESALTALKDKYTVPTDLRSCHMATSGNLIIEGHVPAEAVSKALIPGSGIYGLATPGMPAGSPGMEMGDKKDPYNVIAFEKNGSQRIYQRIE</sequence>
<feature type="chain" id="PRO_5006692964" evidence="1">
    <location>
        <begin position="20"/>
        <end position="146"/>
    </location>
</feature>
<dbReference type="Proteomes" id="UP000038750">
    <property type="component" value="Unassembled WGS sequence"/>
</dbReference>
<dbReference type="RefSeq" id="WP_050073091.1">
    <property type="nucleotide sequence ID" value="NZ_CPZJ01000004.1"/>
</dbReference>